<comment type="similarity">
    <text evidence="1 3">Belongs to the UDP-glycosyltransferase family.</text>
</comment>
<dbReference type="InterPro" id="IPR035595">
    <property type="entry name" value="UDP_glycos_trans_CS"/>
</dbReference>
<accession>A0A8T2SLL1</accession>
<dbReference type="AlphaFoldDB" id="A0A8T2SLL1"/>
<feature type="compositionally biased region" description="Acidic residues" evidence="5">
    <location>
        <begin position="7"/>
        <end position="16"/>
    </location>
</feature>
<evidence type="ECO:0000256" key="4">
    <source>
        <dbReference type="RuleBase" id="RU362057"/>
    </source>
</evidence>
<proteinExistence type="inferred from homology"/>
<dbReference type="Gene3D" id="3.40.50.2000">
    <property type="entry name" value="Glycogen Phosphorylase B"/>
    <property type="match status" value="2"/>
</dbReference>
<evidence type="ECO:0000313" key="6">
    <source>
        <dbReference type="EMBL" id="KAH7352729.1"/>
    </source>
</evidence>
<evidence type="ECO:0000313" key="7">
    <source>
        <dbReference type="Proteomes" id="UP000825935"/>
    </source>
</evidence>
<protein>
    <recommendedName>
        <fullName evidence="4">Glycosyltransferase</fullName>
        <ecNumber evidence="4">2.4.1.-</ecNumber>
    </recommendedName>
</protein>
<dbReference type="PANTHER" id="PTHR11926:SF774">
    <property type="entry name" value="UDP-GLYCOSYLTRANSFERASE 85A1-RELATED"/>
    <property type="match status" value="1"/>
</dbReference>
<dbReference type="EMBL" id="CM035424">
    <property type="protein sequence ID" value="KAH7352729.1"/>
    <property type="molecule type" value="Genomic_DNA"/>
</dbReference>
<keyword evidence="7" id="KW-1185">Reference proteome</keyword>
<feature type="region of interest" description="Disordered" evidence="5">
    <location>
        <begin position="1"/>
        <end position="20"/>
    </location>
</feature>
<dbReference type="CDD" id="cd03784">
    <property type="entry name" value="GT1_Gtf-like"/>
    <property type="match status" value="1"/>
</dbReference>
<keyword evidence="2 3" id="KW-0808">Transferase</keyword>
<dbReference type="Proteomes" id="UP000825935">
    <property type="component" value="Chromosome 19"/>
</dbReference>
<name>A0A8T2SLL1_CERRI</name>
<evidence type="ECO:0000256" key="2">
    <source>
        <dbReference type="ARBA" id="ARBA00022679"/>
    </source>
</evidence>
<dbReference type="Pfam" id="PF00201">
    <property type="entry name" value="UDPGT"/>
    <property type="match status" value="1"/>
</dbReference>
<comment type="caution">
    <text evidence="6">The sequence shown here is derived from an EMBL/GenBank/DDBJ whole genome shotgun (WGS) entry which is preliminary data.</text>
</comment>
<dbReference type="PROSITE" id="PS00375">
    <property type="entry name" value="UDPGT"/>
    <property type="match status" value="1"/>
</dbReference>
<dbReference type="GO" id="GO:0008194">
    <property type="term" value="F:UDP-glycosyltransferase activity"/>
    <property type="evidence" value="ECO:0007669"/>
    <property type="project" value="InterPro"/>
</dbReference>
<dbReference type="OrthoDB" id="1887135at2759"/>
<evidence type="ECO:0000256" key="3">
    <source>
        <dbReference type="RuleBase" id="RU003718"/>
    </source>
</evidence>
<dbReference type="EC" id="2.4.1.-" evidence="4"/>
<dbReference type="SUPFAM" id="SSF53756">
    <property type="entry name" value="UDP-Glycosyltransferase/glycogen phosphorylase"/>
    <property type="match status" value="1"/>
</dbReference>
<organism evidence="6 7">
    <name type="scientific">Ceratopteris richardii</name>
    <name type="common">Triangle waterfern</name>
    <dbReference type="NCBI Taxonomy" id="49495"/>
    <lineage>
        <taxon>Eukaryota</taxon>
        <taxon>Viridiplantae</taxon>
        <taxon>Streptophyta</taxon>
        <taxon>Embryophyta</taxon>
        <taxon>Tracheophyta</taxon>
        <taxon>Polypodiopsida</taxon>
        <taxon>Polypodiidae</taxon>
        <taxon>Polypodiales</taxon>
        <taxon>Pteridineae</taxon>
        <taxon>Pteridaceae</taxon>
        <taxon>Parkerioideae</taxon>
        <taxon>Ceratopteris</taxon>
    </lineage>
</organism>
<evidence type="ECO:0000256" key="1">
    <source>
        <dbReference type="ARBA" id="ARBA00009995"/>
    </source>
</evidence>
<reference evidence="6" key="1">
    <citation type="submission" date="2021-08" db="EMBL/GenBank/DDBJ databases">
        <title>WGS assembly of Ceratopteris richardii.</title>
        <authorList>
            <person name="Marchant D.B."/>
            <person name="Chen G."/>
            <person name="Jenkins J."/>
            <person name="Shu S."/>
            <person name="Leebens-Mack J."/>
            <person name="Grimwood J."/>
            <person name="Schmutz J."/>
            <person name="Soltis P."/>
            <person name="Soltis D."/>
            <person name="Chen Z.-H."/>
        </authorList>
    </citation>
    <scope>NUCLEOTIDE SEQUENCE</scope>
    <source>
        <strain evidence="6">Whitten #5841</strain>
        <tissue evidence="6">Leaf</tissue>
    </source>
</reference>
<dbReference type="PANTHER" id="PTHR11926">
    <property type="entry name" value="GLUCOSYL/GLUCURONOSYL TRANSFERASES"/>
    <property type="match status" value="1"/>
</dbReference>
<dbReference type="FunFam" id="3.40.50.2000:FF:000056">
    <property type="entry name" value="Glycosyltransferase"/>
    <property type="match status" value="1"/>
</dbReference>
<keyword evidence="3" id="KW-0328">Glycosyltransferase</keyword>
<dbReference type="InterPro" id="IPR002213">
    <property type="entry name" value="UDP_glucos_trans"/>
</dbReference>
<gene>
    <name evidence="6" type="ORF">KP509_19G060800</name>
</gene>
<evidence type="ECO:0000256" key="5">
    <source>
        <dbReference type="SAM" id="MobiDB-lite"/>
    </source>
</evidence>
<sequence>MKQNERETEEEEEEEDRVARMSISSANKPHVLVMPMPVQGHIIPTMHFSQKLVARGIMVTFVTVEYRVAHMRRAAEGGFGITQLELESGGLFRMVGLDDGLPADNPRSPIDMAFMRAVESLSGALEQLISSIDSDQSLPSVTCLVSDSYLPWTLDVALKCGIPRALFWTMSFATCCCYVSMSKIVATGHDPMLTPVTCRGILPPTDLVVEGLPPIDPYDLPFNWEGLAREENENTQWLRRTLESQFHRMDETAWVISNSFQAIEAPFIDALCNSSIIPRSKLLLLGPLCDEDVTFRGSLWQEEESQCLEWLDSQEDNSVLYISFGSIVTRAQNDIREVAEALVACRQPFLWALRRCWDDEVRQSLSEEFFEFAKQFGKLTTWTPQLKVLSHRAVAGFLSHAGWNSTTESVTRGVPMLAWPCFLDQFTNSWEMSCVWGTGVQLMRPFCANEIEKAIKTLMRSDQTLSFRKRASELQAASSGASSAHFSLFVEDMFRRAAEKTPLAA</sequence>